<evidence type="ECO:0000313" key="5">
    <source>
        <dbReference type="Proteomes" id="UP000654075"/>
    </source>
</evidence>
<sequence>MVFRSASGSAALGLSETCGLRGGLVRTRPRLVFLASLALAPLVLLPSARSFQTFCGAPQLSAMLPLRRLARCLPGTAISRRYTSIPSSEAIGMLETGEWAYLDVRGAEEAEYSGVPILPDYGEGYHLVESHVVGPMGKRFDPQAWLPQVEAIFPDKASKLVVGCAAGIRSKAAAEVLEQAGYTEVYELADGFGGWKGSGLPVKRR</sequence>
<evidence type="ECO:0000313" key="3">
    <source>
        <dbReference type="EMBL" id="CAE8743806.1"/>
    </source>
</evidence>
<dbReference type="CDD" id="cd00158">
    <property type="entry name" value="RHOD"/>
    <property type="match status" value="1"/>
</dbReference>
<dbReference type="Pfam" id="PF00581">
    <property type="entry name" value="Rhodanese"/>
    <property type="match status" value="1"/>
</dbReference>
<dbReference type="SUPFAM" id="SSF52821">
    <property type="entry name" value="Rhodanese/Cell cycle control phosphatase"/>
    <property type="match status" value="1"/>
</dbReference>
<accession>A0A813M516</accession>
<dbReference type="PANTHER" id="PTHR44542">
    <property type="entry name" value="THIOSULFATE SULFURTRANSFERASE 18"/>
    <property type="match status" value="1"/>
</dbReference>
<dbReference type="InterPro" id="IPR001763">
    <property type="entry name" value="Rhodanese-like_dom"/>
</dbReference>
<dbReference type="OrthoDB" id="566238at2759"/>
<keyword evidence="5" id="KW-1185">Reference proteome</keyword>
<dbReference type="SMART" id="SM00450">
    <property type="entry name" value="RHOD"/>
    <property type="match status" value="1"/>
</dbReference>
<evidence type="ECO:0000313" key="2">
    <source>
        <dbReference type="EMBL" id="CAE8630270.1"/>
    </source>
</evidence>
<feature type="domain" description="Rhodanese" evidence="1">
    <location>
        <begin position="143"/>
        <end position="204"/>
    </location>
</feature>
<dbReference type="PANTHER" id="PTHR44542:SF14">
    <property type="entry name" value="PROTEIN HIGH ARSENIC CONTENT 1, MITOCHONDRIAL-RELATED"/>
    <property type="match status" value="1"/>
</dbReference>
<name>A0A813M516_POLGL</name>
<reference evidence="3" key="1">
    <citation type="submission" date="2021-02" db="EMBL/GenBank/DDBJ databases">
        <authorList>
            <person name="Dougan E. K."/>
            <person name="Rhodes N."/>
            <person name="Thang M."/>
            <person name="Chan C."/>
        </authorList>
    </citation>
    <scope>NUCLEOTIDE SEQUENCE</scope>
</reference>
<dbReference type="Gene3D" id="3.40.250.10">
    <property type="entry name" value="Rhodanese-like domain"/>
    <property type="match status" value="1"/>
</dbReference>
<dbReference type="EMBL" id="CAJNNV010029835">
    <property type="protein sequence ID" value="CAE8630270.1"/>
    <property type="molecule type" value="Genomic_DNA"/>
</dbReference>
<dbReference type="Proteomes" id="UP000626109">
    <property type="component" value="Unassembled WGS sequence"/>
</dbReference>
<dbReference type="EMBL" id="CAJNNW010037678">
    <property type="protein sequence ID" value="CAE8743806.1"/>
    <property type="molecule type" value="Genomic_DNA"/>
</dbReference>
<dbReference type="AlphaFoldDB" id="A0A813M516"/>
<comment type="caution">
    <text evidence="3">The sequence shown here is derived from an EMBL/GenBank/DDBJ whole genome shotgun (WGS) entry which is preliminary data.</text>
</comment>
<dbReference type="GO" id="GO:0003824">
    <property type="term" value="F:catalytic activity"/>
    <property type="evidence" value="ECO:0007669"/>
    <property type="project" value="InterPro"/>
</dbReference>
<organism evidence="3 4">
    <name type="scientific">Polarella glacialis</name>
    <name type="common">Dinoflagellate</name>
    <dbReference type="NCBI Taxonomy" id="89957"/>
    <lineage>
        <taxon>Eukaryota</taxon>
        <taxon>Sar</taxon>
        <taxon>Alveolata</taxon>
        <taxon>Dinophyceae</taxon>
        <taxon>Suessiales</taxon>
        <taxon>Suessiaceae</taxon>
        <taxon>Polarella</taxon>
    </lineage>
</organism>
<gene>
    <name evidence="2" type="ORF">PGLA1383_LOCUS46657</name>
    <name evidence="3" type="ORF">PGLA2088_LOCUS51589</name>
</gene>
<dbReference type="InterPro" id="IPR036873">
    <property type="entry name" value="Rhodanese-like_dom_sf"/>
</dbReference>
<protein>
    <recommendedName>
        <fullName evidence="1">Rhodanese domain-containing protein</fullName>
    </recommendedName>
</protein>
<evidence type="ECO:0000259" key="1">
    <source>
        <dbReference type="PROSITE" id="PS50206"/>
    </source>
</evidence>
<dbReference type="InterPro" id="IPR044684">
    <property type="entry name" value="STR17/STR18/HARC1-like"/>
</dbReference>
<dbReference type="PROSITE" id="PS50206">
    <property type="entry name" value="RHODANESE_3"/>
    <property type="match status" value="1"/>
</dbReference>
<evidence type="ECO:0000313" key="4">
    <source>
        <dbReference type="Proteomes" id="UP000626109"/>
    </source>
</evidence>
<proteinExistence type="predicted"/>
<dbReference type="Proteomes" id="UP000654075">
    <property type="component" value="Unassembled WGS sequence"/>
</dbReference>